<proteinExistence type="predicted"/>
<evidence type="ECO:0000313" key="3">
    <source>
        <dbReference type="EMBL" id="UYM05225.1"/>
    </source>
</evidence>
<name>A0AA46THH3_9ACTN</name>
<protein>
    <submittedName>
        <fullName evidence="3">Uncharacterized protein</fullName>
    </submittedName>
</protein>
<keyword evidence="2" id="KW-1133">Transmembrane helix</keyword>
<dbReference type="RefSeq" id="WP_271634021.1">
    <property type="nucleotide sequence ID" value="NZ_CP094970.1"/>
</dbReference>
<evidence type="ECO:0000313" key="4">
    <source>
        <dbReference type="Proteomes" id="UP001164390"/>
    </source>
</evidence>
<feature type="transmembrane region" description="Helical" evidence="2">
    <location>
        <begin position="65"/>
        <end position="84"/>
    </location>
</feature>
<dbReference type="Gene3D" id="1.20.1280.290">
    <property type="match status" value="1"/>
</dbReference>
<evidence type="ECO:0000256" key="2">
    <source>
        <dbReference type="SAM" id="Phobius"/>
    </source>
</evidence>
<sequence>MSLHTAAAVAGTVSTVLFVTSYLPMLVKAVRTRDLNSYSVGNLAVANVGNLVHTIYVVSLPVGPIWVLHGFYLGSTALMMCLWLRHRERRPAKPRRPSPDPGDSRGFADEPAIAHAHGLR</sequence>
<dbReference type="KEGG" id="sgrg:L0C25_22360"/>
<evidence type="ECO:0000256" key="1">
    <source>
        <dbReference type="SAM" id="MobiDB-lite"/>
    </source>
</evidence>
<keyword evidence="2" id="KW-0812">Transmembrane</keyword>
<organism evidence="3 4">
    <name type="scientific">Solicola gregarius</name>
    <dbReference type="NCBI Taxonomy" id="2908642"/>
    <lineage>
        <taxon>Bacteria</taxon>
        <taxon>Bacillati</taxon>
        <taxon>Actinomycetota</taxon>
        <taxon>Actinomycetes</taxon>
        <taxon>Propionibacteriales</taxon>
        <taxon>Nocardioidaceae</taxon>
        <taxon>Solicola</taxon>
    </lineage>
</organism>
<feature type="transmembrane region" description="Helical" evidence="2">
    <location>
        <begin position="39"/>
        <end position="59"/>
    </location>
</feature>
<dbReference type="EMBL" id="CP094970">
    <property type="protein sequence ID" value="UYM05225.1"/>
    <property type="molecule type" value="Genomic_DNA"/>
</dbReference>
<dbReference type="AlphaFoldDB" id="A0AA46THH3"/>
<keyword evidence="2" id="KW-0472">Membrane</keyword>
<reference evidence="3" key="1">
    <citation type="submission" date="2022-01" db="EMBL/GenBank/DDBJ databases">
        <title>Nocardioidaceae gen. sp. A5X3R13.</title>
        <authorList>
            <person name="Lopez Marin M.A."/>
            <person name="Uhlik O."/>
        </authorList>
    </citation>
    <scope>NUCLEOTIDE SEQUENCE</scope>
    <source>
        <strain evidence="3">A5X3R13</strain>
    </source>
</reference>
<gene>
    <name evidence="3" type="ORF">L0C25_22360</name>
</gene>
<dbReference type="Proteomes" id="UP001164390">
    <property type="component" value="Chromosome"/>
</dbReference>
<accession>A0AA46THH3</accession>
<feature type="region of interest" description="Disordered" evidence="1">
    <location>
        <begin position="90"/>
        <end position="120"/>
    </location>
</feature>
<keyword evidence="4" id="KW-1185">Reference proteome</keyword>
<feature type="transmembrane region" description="Helical" evidence="2">
    <location>
        <begin position="6"/>
        <end position="27"/>
    </location>
</feature>